<feature type="region of interest" description="Disordered" evidence="1">
    <location>
        <begin position="28"/>
        <end position="68"/>
    </location>
</feature>
<reference evidence="3" key="1">
    <citation type="journal article" date="2019" name="Int. J. Syst. Evol. Microbiol.">
        <title>The Global Catalogue of Microorganisms (GCM) 10K type strain sequencing project: providing services to taxonomists for standard genome sequencing and annotation.</title>
        <authorList>
            <consortium name="The Broad Institute Genomics Platform"/>
            <consortium name="The Broad Institute Genome Sequencing Center for Infectious Disease"/>
            <person name="Wu L."/>
            <person name="Ma J."/>
        </authorList>
    </citation>
    <scope>NUCLEOTIDE SEQUENCE [LARGE SCALE GENOMIC DNA]</scope>
    <source>
        <strain evidence="3">JCM 16540</strain>
    </source>
</reference>
<sequence length="198" mass="20423">MSTLKKTLAVTACTAVLLSGCGGGADSSGAPAASGAAPTSAAAPAAAPSTAAPSTPAATPSADPSAAAPQVKAAAEKFVSTALTFGYPDKSADAYFDRVEPLMTKSGFARQKKDLRRVNDKAFQQVYAQRVRVTIRTTSPIKVTAGDETRATAQGSYRLLRQQRAGGKWKTLDTDDDKTAVKLTLVLDDGAWLVDTAT</sequence>
<accession>A0ABP6WZY5</accession>
<organism evidence="2 3">
    <name type="scientific">Microlunatus spumicola</name>
    <dbReference type="NCBI Taxonomy" id="81499"/>
    <lineage>
        <taxon>Bacteria</taxon>
        <taxon>Bacillati</taxon>
        <taxon>Actinomycetota</taxon>
        <taxon>Actinomycetes</taxon>
        <taxon>Propionibacteriales</taxon>
        <taxon>Propionibacteriaceae</taxon>
        <taxon>Microlunatus</taxon>
    </lineage>
</organism>
<evidence type="ECO:0000313" key="2">
    <source>
        <dbReference type="EMBL" id="GAA3559301.1"/>
    </source>
</evidence>
<dbReference type="Proteomes" id="UP001500767">
    <property type="component" value="Unassembled WGS sequence"/>
</dbReference>
<evidence type="ECO:0008006" key="4">
    <source>
        <dbReference type="Google" id="ProtNLM"/>
    </source>
</evidence>
<protein>
    <recommendedName>
        <fullName evidence="4">Mce-associated membrane protein</fullName>
    </recommendedName>
</protein>
<proteinExistence type="predicted"/>
<dbReference type="EMBL" id="BAAAYR010000001">
    <property type="protein sequence ID" value="GAA3559301.1"/>
    <property type="molecule type" value="Genomic_DNA"/>
</dbReference>
<evidence type="ECO:0000256" key="1">
    <source>
        <dbReference type="SAM" id="MobiDB-lite"/>
    </source>
</evidence>
<name>A0ABP6WZY5_9ACTN</name>
<dbReference type="RefSeq" id="WP_204911681.1">
    <property type="nucleotide sequence ID" value="NZ_BAAAYR010000001.1"/>
</dbReference>
<keyword evidence="3" id="KW-1185">Reference proteome</keyword>
<comment type="caution">
    <text evidence="2">The sequence shown here is derived from an EMBL/GenBank/DDBJ whole genome shotgun (WGS) entry which is preliminary data.</text>
</comment>
<evidence type="ECO:0000313" key="3">
    <source>
        <dbReference type="Proteomes" id="UP001500767"/>
    </source>
</evidence>
<dbReference type="PROSITE" id="PS51257">
    <property type="entry name" value="PROKAR_LIPOPROTEIN"/>
    <property type="match status" value="1"/>
</dbReference>
<gene>
    <name evidence="2" type="ORF">GCM10022197_13380</name>
</gene>